<dbReference type="AlphaFoldDB" id="A0A0L0GG77"/>
<dbReference type="GeneID" id="25900512"/>
<dbReference type="Proteomes" id="UP000054560">
    <property type="component" value="Unassembled WGS sequence"/>
</dbReference>
<protein>
    <recommendedName>
        <fullName evidence="2">Far11/STRP C-terminal domain-containing protein</fullName>
    </recommendedName>
</protein>
<dbReference type="PANTHER" id="PTHR13239:SF4">
    <property type="entry name" value="AT25231P"/>
    <property type="match status" value="1"/>
</dbReference>
<organism evidence="3 4">
    <name type="scientific">Sphaeroforma arctica JP610</name>
    <dbReference type="NCBI Taxonomy" id="667725"/>
    <lineage>
        <taxon>Eukaryota</taxon>
        <taxon>Ichthyosporea</taxon>
        <taxon>Ichthyophonida</taxon>
        <taxon>Sphaeroforma</taxon>
    </lineage>
</organism>
<dbReference type="GO" id="GO:0005829">
    <property type="term" value="C:cytosol"/>
    <property type="evidence" value="ECO:0007669"/>
    <property type="project" value="TreeGrafter"/>
</dbReference>
<dbReference type="RefSeq" id="XP_014161776.1">
    <property type="nucleotide sequence ID" value="XM_014306301.1"/>
</dbReference>
<evidence type="ECO:0000313" key="3">
    <source>
        <dbReference type="EMBL" id="KNC87874.1"/>
    </source>
</evidence>
<accession>A0A0L0GG77</accession>
<feature type="domain" description="Far11/STRP C-terminal" evidence="2">
    <location>
        <begin position="128"/>
        <end position="447"/>
    </location>
</feature>
<dbReference type="SMART" id="SM01293">
    <property type="entry name" value="DUF3402"/>
    <property type="match status" value="1"/>
</dbReference>
<dbReference type="PANTHER" id="PTHR13239">
    <property type="entry name" value="PROTEIN REQUIRED FOR HYPHAL ANASTOMOSIS HAM-2"/>
    <property type="match status" value="1"/>
</dbReference>
<evidence type="ECO:0000259" key="2">
    <source>
        <dbReference type="SMART" id="SM01293"/>
    </source>
</evidence>
<proteinExistence type="predicted"/>
<dbReference type="InterPro" id="IPR021819">
    <property type="entry name" value="Far11/STRP_C"/>
</dbReference>
<dbReference type="Pfam" id="PF11882">
    <property type="entry name" value="DUF3402"/>
    <property type="match status" value="1"/>
</dbReference>
<sequence length="460" mass="51584">MQFEHFSAIAVKANALLLCVKILQQDMDKFLMRTTSDVAPVSKVTPSPQISGGAYGIPPHALRAQLAAREKQREEAIERAASAGAVQSSLPAGERIYGPECRFFRFVSEIKRDTHYLHHKFKPTHTRPLPSLAGTEIRSESDLFDAAIRELSGHVDRHASPSEDITHLEVGTSLRELATSTADQSTKDEDTDEAVADKDSHKMPLRRQQFTQSPAQLRQTELARRGLSPDTVVAESTPSPPPSTASIRLPVVAQKAASSSKGTDTTQSLRNYITVLNILRVIQKLTKNKADRVRLLVQFKAHSVFRTLIRIDNEAINIYALKVLKSMLTYLPRKWRNSNMLVVTGIYLRLGSTLKDHWTITDPDLQPPPHTLQQAALLAEQIATFNRYHYEEEDTYSEATGSLWATIETDGYVDRIESRLCSSLQASGDDTIWNNPTGVVHEWEFELWMRREGVFLLFGS</sequence>
<dbReference type="GO" id="GO:0007010">
    <property type="term" value="P:cytoskeleton organization"/>
    <property type="evidence" value="ECO:0007669"/>
    <property type="project" value="TreeGrafter"/>
</dbReference>
<dbReference type="InterPro" id="IPR040185">
    <property type="entry name" value="Far11/STRP"/>
</dbReference>
<reference evidence="3 4" key="1">
    <citation type="submission" date="2011-02" db="EMBL/GenBank/DDBJ databases">
        <title>The Genome Sequence of Sphaeroforma arctica JP610.</title>
        <authorList>
            <consortium name="The Broad Institute Genome Sequencing Platform"/>
            <person name="Russ C."/>
            <person name="Cuomo C."/>
            <person name="Young S.K."/>
            <person name="Zeng Q."/>
            <person name="Gargeya S."/>
            <person name="Alvarado L."/>
            <person name="Berlin A."/>
            <person name="Chapman S.B."/>
            <person name="Chen Z."/>
            <person name="Freedman E."/>
            <person name="Gellesch M."/>
            <person name="Goldberg J."/>
            <person name="Griggs A."/>
            <person name="Gujja S."/>
            <person name="Heilman E."/>
            <person name="Heiman D."/>
            <person name="Howarth C."/>
            <person name="Mehta T."/>
            <person name="Neiman D."/>
            <person name="Pearson M."/>
            <person name="Roberts A."/>
            <person name="Saif S."/>
            <person name="Shea T."/>
            <person name="Shenoy N."/>
            <person name="Sisk P."/>
            <person name="Stolte C."/>
            <person name="Sykes S."/>
            <person name="White J."/>
            <person name="Yandava C."/>
            <person name="Burger G."/>
            <person name="Gray M.W."/>
            <person name="Holland P.W.H."/>
            <person name="King N."/>
            <person name="Lang F.B.F."/>
            <person name="Roger A.J."/>
            <person name="Ruiz-Trillo I."/>
            <person name="Haas B."/>
            <person name="Nusbaum C."/>
            <person name="Birren B."/>
        </authorList>
    </citation>
    <scope>NUCLEOTIDE SEQUENCE [LARGE SCALE GENOMIC DNA]</scope>
    <source>
        <strain evidence="3 4">JP610</strain>
    </source>
</reference>
<evidence type="ECO:0000256" key="1">
    <source>
        <dbReference type="SAM" id="MobiDB-lite"/>
    </source>
</evidence>
<name>A0A0L0GG77_9EUKA</name>
<dbReference type="EMBL" id="KQ241597">
    <property type="protein sequence ID" value="KNC87874.1"/>
    <property type="molecule type" value="Genomic_DNA"/>
</dbReference>
<keyword evidence="4" id="KW-1185">Reference proteome</keyword>
<dbReference type="STRING" id="667725.A0A0L0GG77"/>
<feature type="region of interest" description="Disordered" evidence="1">
    <location>
        <begin position="178"/>
        <end position="246"/>
    </location>
</feature>
<evidence type="ECO:0000313" key="4">
    <source>
        <dbReference type="Proteomes" id="UP000054560"/>
    </source>
</evidence>
<dbReference type="eggNOG" id="KOG3680">
    <property type="taxonomic scope" value="Eukaryota"/>
</dbReference>
<dbReference type="OrthoDB" id="18234at2759"/>
<feature type="compositionally biased region" description="Polar residues" evidence="1">
    <location>
        <begin position="208"/>
        <end position="219"/>
    </location>
</feature>
<gene>
    <name evidence="3" type="ORF">SARC_00008</name>
</gene>